<evidence type="ECO:0000313" key="4">
    <source>
        <dbReference type="Proteomes" id="UP000184517"/>
    </source>
</evidence>
<dbReference type="EMBL" id="FQVF01000010">
    <property type="protein sequence ID" value="SHF70103.1"/>
    <property type="molecule type" value="Genomic_DNA"/>
</dbReference>
<evidence type="ECO:0000259" key="2">
    <source>
        <dbReference type="Pfam" id="PF00248"/>
    </source>
</evidence>
<sequence>MEHITLLGQQIPRMGLGCWAIGGPFYSGNKAYGYGKVDDKQSIDAIEYAYDQGIRLFDTAPAYGIGHSESILGQALKNKPDAIISSKIGLECNRVTKQFIGPETDPETIVKSIDESLSRLQRERIGLLFLHLNSLSIEEAEPIFDRLDTLVQEGKLGAYGWSTDFSQSIAAMAEREHFRCVQHCMNVFFSPNKIQQLTQKHELVSFCRSPLAMGLLTGKFQAGSSITAGDIRGQSEEWLDYFKDGKVNDHYIEQLDRIRRALTRSGRTPAQGALAWILRHDSRAVPIPGFRNRQQVAENIAALSLGSLEDNAYAEIEQLMNRPVDYQERER</sequence>
<dbReference type="SUPFAM" id="SSF51430">
    <property type="entry name" value="NAD(P)-linked oxidoreductase"/>
    <property type="match status" value="1"/>
</dbReference>
<dbReference type="InterPro" id="IPR036812">
    <property type="entry name" value="NAD(P)_OxRdtase_dom_sf"/>
</dbReference>
<dbReference type="InterPro" id="IPR023210">
    <property type="entry name" value="NADP_OxRdtase_dom"/>
</dbReference>
<dbReference type="PANTHER" id="PTHR43364:SF4">
    <property type="entry name" value="NAD(P)-LINKED OXIDOREDUCTASE SUPERFAMILY PROTEIN"/>
    <property type="match status" value="1"/>
</dbReference>
<dbReference type="PANTHER" id="PTHR43364">
    <property type="entry name" value="NADH-SPECIFIC METHYLGLYOXAL REDUCTASE-RELATED"/>
    <property type="match status" value="1"/>
</dbReference>
<dbReference type="GO" id="GO:0005829">
    <property type="term" value="C:cytosol"/>
    <property type="evidence" value="ECO:0007669"/>
    <property type="project" value="TreeGrafter"/>
</dbReference>
<feature type="domain" description="NADP-dependent oxidoreductase" evidence="2">
    <location>
        <begin position="14"/>
        <end position="319"/>
    </location>
</feature>
<evidence type="ECO:0000256" key="1">
    <source>
        <dbReference type="ARBA" id="ARBA00023002"/>
    </source>
</evidence>
<dbReference type="InterPro" id="IPR050523">
    <property type="entry name" value="AKR_Detox_Biosynth"/>
</dbReference>
<dbReference type="Proteomes" id="UP000184517">
    <property type="component" value="Unassembled WGS sequence"/>
</dbReference>
<dbReference type="AlphaFoldDB" id="A0A1M5DSY7"/>
<reference evidence="4" key="1">
    <citation type="submission" date="2016-11" db="EMBL/GenBank/DDBJ databases">
        <authorList>
            <person name="Varghese N."/>
            <person name="Submissions S."/>
        </authorList>
    </citation>
    <scope>NUCLEOTIDE SEQUENCE [LARGE SCALE GENOMIC DNA]</scope>
    <source>
        <strain evidence="4">DSM 16579</strain>
    </source>
</reference>
<dbReference type="RefSeq" id="WP_072840022.1">
    <property type="nucleotide sequence ID" value="NZ_FQVF01000010.1"/>
</dbReference>
<dbReference type="Gene3D" id="3.20.20.100">
    <property type="entry name" value="NADP-dependent oxidoreductase domain"/>
    <property type="match status" value="1"/>
</dbReference>
<dbReference type="CDD" id="cd19086">
    <property type="entry name" value="AKR_AKR11C1"/>
    <property type="match status" value="1"/>
</dbReference>
<name>A0A1M5DSY7_9GAMM</name>
<keyword evidence="4" id="KW-1185">Reference proteome</keyword>
<evidence type="ECO:0000313" key="3">
    <source>
        <dbReference type="EMBL" id="SHF70103.1"/>
    </source>
</evidence>
<proteinExistence type="predicted"/>
<dbReference type="STRING" id="1122206.SAMN02745753_02497"/>
<accession>A0A1M5DSY7</accession>
<keyword evidence="1" id="KW-0560">Oxidoreductase</keyword>
<dbReference type="Pfam" id="PF00248">
    <property type="entry name" value="Aldo_ket_red"/>
    <property type="match status" value="1"/>
</dbReference>
<dbReference type="GO" id="GO:0016491">
    <property type="term" value="F:oxidoreductase activity"/>
    <property type="evidence" value="ECO:0007669"/>
    <property type="project" value="UniProtKB-KW"/>
</dbReference>
<protein>
    <submittedName>
        <fullName evidence="3">Predicted oxidoreductase</fullName>
    </submittedName>
</protein>
<gene>
    <name evidence="3" type="ORF">SAMN02745753_02497</name>
</gene>
<organism evidence="3 4">
    <name type="scientific">Marinomonas polaris DSM 16579</name>
    <dbReference type="NCBI Taxonomy" id="1122206"/>
    <lineage>
        <taxon>Bacteria</taxon>
        <taxon>Pseudomonadati</taxon>
        <taxon>Pseudomonadota</taxon>
        <taxon>Gammaproteobacteria</taxon>
        <taxon>Oceanospirillales</taxon>
        <taxon>Oceanospirillaceae</taxon>
        <taxon>Marinomonas</taxon>
    </lineage>
</organism>